<reference evidence="9" key="1">
    <citation type="submission" date="2016-10" db="EMBL/GenBank/DDBJ databases">
        <authorList>
            <person name="Varghese N."/>
            <person name="Submissions S."/>
        </authorList>
    </citation>
    <scope>NUCLEOTIDE SEQUENCE [LARGE SCALE GENOMIC DNA]</scope>
    <source>
        <strain evidence="9">DSM 13327</strain>
    </source>
</reference>
<dbReference type="PANTHER" id="PTHR23531:SF2">
    <property type="entry name" value="PERMEASE"/>
    <property type="match status" value="1"/>
</dbReference>
<dbReference type="CDD" id="cd17489">
    <property type="entry name" value="MFS_YfcJ_like"/>
    <property type="match status" value="1"/>
</dbReference>
<feature type="transmembrane region" description="Helical" evidence="6">
    <location>
        <begin position="83"/>
        <end position="100"/>
    </location>
</feature>
<feature type="transmembrane region" description="Helical" evidence="6">
    <location>
        <begin position="309"/>
        <end position="335"/>
    </location>
</feature>
<organism evidence="8 9">
    <name type="scientific">Pelosinus propionicus DSM 13327</name>
    <dbReference type="NCBI Taxonomy" id="1123291"/>
    <lineage>
        <taxon>Bacteria</taxon>
        <taxon>Bacillati</taxon>
        <taxon>Bacillota</taxon>
        <taxon>Negativicutes</taxon>
        <taxon>Selenomonadales</taxon>
        <taxon>Sporomusaceae</taxon>
        <taxon>Pelosinus</taxon>
    </lineage>
</organism>
<dbReference type="Gene3D" id="1.20.1250.20">
    <property type="entry name" value="MFS general substrate transporter like domains"/>
    <property type="match status" value="1"/>
</dbReference>
<name>A0A1I4NXK8_9FIRM</name>
<protein>
    <submittedName>
        <fullName evidence="8">Predicted arabinose efflux permease, MFS family</fullName>
    </submittedName>
</protein>
<dbReference type="GO" id="GO:0005886">
    <property type="term" value="C:plasma membrane"/>
    <property type="evidence" value="ECO:0007669"/>
    <property type="project" value="UniProtKB-SubCell"/>
</dbReference>
<feature type="transmembrane region" description="Helical" evidence="6">
    <location>
        <begin position="374"/>
        <end position="392"/>
    </location>
</feature>
<feature type="transmembrane region" description="Helical" evidence="6">
    <location>
        <begin position="222"/>
        <end position="245"/>
    </location>
</feature>
<evidence type="ECO:0000259" key="7">
    <source>
        <dbReference type="PROSITE" id="PS50850"/>
    </source>
</evidence>
<dbReference type="PROSITE" id="PS50850">
    <property type="entry name" value="MFS"/>
    <property type="match status" value="1"/>
</dbReference>
<feature type="transmembrane region" description="Helical" evidence="6">
    <location>
        <begin position="347"/>
        <end position="368"/>
    </location>
</feature>
<keyword evidence="9" id="KW-1185">Reference proteome</keyword>
<feature type="transmembrane region" description="Helical" evidence="6">
    <location>
        <begin position="52"/>
        <end position="71"/>
    </location>
</feature>
<dbReference type="Proteomes" id="UP000199520">
    <property type="component" value="Unassembled WGS sequence"/>
</dbReference>
<keyword evidence="3 6" id="KW-0812">Transmembrane</keyword>
<proteinExistence type="predicted"/>
<feature type="transmembrane region" description="Helical" evidence="6">
    <location>
        <begin position="142"/>
        <end position="165"/>
    </location>
</feature>
<dbReference type="InterPro" id="IPR036259">
    <property type="entry name" value="MFS_trans_sf"/>
</dbReference>
<dbReference type="AlphaFoldDB" id="A0A1I4NXK8"/>
<feature type="transmembrane region" description="Helical" evidence="6">
    <location>
        <begin position="171"/>
        <end position="194"/>
    </location>
</feature>
<dbReference type="InterPro" id="IPR020846">
    <property type="entry name" value="MFS_dom"/>
</dbReference>
<dbReference type="PANTHER" id="PTHR23531">
    <property type="entry name" value="QUINOLENE RESISTANCE PROTEIN NORA"/>
    <property type="match status" value="1"/>
</dbReference>
<dbReference type="Pfam" id="PF07690">
    <property type="entry name" value="MFS_1"/>
    <property type="match status" value="1"/>
</dbReference>
<keyword evidence="4 6" id="KW-1133">Transmembrane helix</keyword>
<evidence type="ECO:0000256" key="3">
    <source>
        <dbReference type="ARBA" id="ARBA00022692"/>
    </source>
</evidence>
<accession>A0A1I4NXK8</accession>
<evidence type="ECO:0000256" key="2">
    <source>
        <dbReference type="ARBA" id="ARBA00022448"/>
    </source>
</evidence>
<dbReference type="InterPro" id="IPR052714">
    <property type="entry name" value="MFS_Exporter"/>
</dbReference>
<comment type="subcellular location">
    <subcellularLocation>
        <location evidence="1">Cell membrane</location>
        <topology evidence="1">Multi-pass membrane protein</topology>
    </subcellularLocation>
</comment>
<keyword evidence="5 6" id="KW-0472">Membrane</keyword>
<dbReference type="InterPro" id="IPR011701">
    <property type="entry name" value="MFS"/>
</dbReference>
<evidence type="ECO:0000256" key="1">
    <source>
        <dbReference type="ARBA" id="ARBA00004651"/>
    </source>
</evidence>
<evidence type="ECO:0000313" key="9">
    <source>
        <dbReference type="Proteomes" id="UP000199520"/>
    </source>
</evidence>
<dbReference type="GO" id="GO:0022857">
    <property type="term" value="F:transmembrane transporter activity"/>
    <property type="evidence" value="ECO:0007669"/>
    <property type="project" value="InterPro"/>
</dbReference>
<evidence type="ECO:0000313" key="8">
    <source>
        <dbReference type="EMBL" id="SFM20268.1"/>
    </source>
</evidence>
<evidence type="ECO:0000256" key="6">
    <source>
        <dbReference type="SAM" id="Phobius"/>
    </source>
</evidence>
<dbReference type="STRING" id="1123291.SAMN04490355_105422"/>
<dbReference type="RefSeq" id="WP_090942554.1">
    <property type="nucleotide sequence ID" value="NZ_FOTS01000054.1"/>
</dbReference>
<evidence type="ECO:0000256" key="5">
    <source>
        <dbReference type="ARBA" id="ARBA00023136"/>
    </source>
</evidence>
<gene>
    <name evidence="8" type="ORF">SAMN04490355_105422</name>
</gene>
<feature type="transmembrane region" description="Helical" evidence="6">
    <location>
        <begin position="112"/>
        <end position="135"/>
    </location>
</feature>
<feature type="transmembrane region" description="Helical" evidence="6">
    <location>
        <begin position="284"/>
        <end position="303"/>
    </location>
</feature>
<dbReference type="OrthoDB" id="9814001at2"/>
<feature type="domain" description="Major facilitator superfamily (MFS) profile" evidence="7">
    <location>
        <begin position="17"/>
        <end position="397"/>
    </location>
</feature>
<keyword evidence="2" id="KW-0813">Transport</keyword>
<evidence type="ECO:0000256" key="4">
    <source>
        <dbReference type="ARBA" id="ARBA00022989"/>
    </source>
</evidence>
<dbReference type="SUPFAM" id="SSF103473">
    <property type="entry name" value="MFS general substrate transporter"/>
    <property type="match status" value="1"/>
</dbReference>
<feature type="transmembrane region" description="Helical" evidence="6">
    <location>
        <begin position="12"/>
        <end position="32"/>
    </location>
</feature>
<dbReference type="EMBL" id="FOTS01000054">
    <property type="protein sequence ID" value="SFM20268.1"/>
    <property type="molecule type" value="Genomic_DNA"/>
</dbReference>
<sequence>MYYADTMAKRQTLWNKDFIILALGNLLLFMAFEMLMPTLPVFISNNGGSNSQVGLIMGAFTFSAICIRLLIGRMGHVINKKTLLVLGVIGCMLATGFYYWSATSLTTFAIRLLQGLGFGVATTLYATFAAAFIPADRRGEGLGYFGVGETMGISVGPLVGVWLMNQHGIDSVFGVGTLILLVTTLITLGVSYPLTTEEEVKHSPQEGQKKDSMIDIFIEKRVLVPSGLALLLGISFAGILSFIVLYAKEAAIPNVAYFFFVNALAGLLVRIVAGKIFDQRGPRVIIGASAILCSAGTFLLATASTTTSLIIAAALYGTGMGAVFPALQAWCINVVPVDRREHAMGTFFNFFDLGIGIGAILLGFLVTLTSYKTMYMSSILLFIIFWIIYQVFGKELNNL</sequence>
<feature type="transmembrane region" description="Helical" evidence="6">
    <location>
        <begin position="251"/>
        <end position="272"/>
    </location>
</feature>